<dbReference type="InterPro" id="IPR009040">
    <property type="entry name" value="Ferritin-like_diiron"/>
</dbReference>
<dbReference type="Proteomes" id="UP000885779">
    <property type="component" value="Unassembled WGS sequence"/>
</dbReference>
<comment type="caution">
    <text evidence="9">The sequence shown here is derived from an EMBL/GenBank/DDBJ whole genome shotgun (WGS) entry which is preliminary data.</text>
</comment>
<dbReference type="Pfam" id="PF00210">
    <property type="entry name" value="Ferritin"/>
    <property type="match status" value="1"/>
</dbReference>
<evidence type="ECO:0000259" key="8">
    <source>
        <dbReference type="PROSITE" id="PS50905"/>
    </source>
</evidence>
<sequence>MLSKKMEKALNKQINAEFYSSYFYLNMALYCESIDLSGFAHWLRLQTQEEHEHAMRLLDFVLSRDGMVELEQIDKPKGGFKGINDVFAQVLEHEKMVTGLINDLYALAVEENDYPTQVELQWFIKEQVEEEKTAKDILQQLKWVGDKDTALFMLDQKMGQRQLASGEEE</sequence>
<keyword evidence="2 7" id="KW-0409">Iron storage</keyword>
<name>A0A7V4U098_CALAY</name>
<dbReference type="InterPro" id="IPR041719">
    <property type="entry name" value="Ferritin_prok"/>
</dbReference>
<dbReference type="Gene3D" id="1.20.1260.10">
    <property type="match status" value="1"/>
</dbReference>
<feature type="binding site" evidence="6">
    <location>
        <position position="53"/>
    </location>
    <ligand>
        <name>Fe cation</name>
        <dbReference type="ChEBI" id="CHEBI:24875"/>
        <label>1</label>
    </ligand>
</feature>
<dbReference type="EC" id="1.16.3.2" evidence="7"/>
<dbReference type="GO" id="GO:0008199">
    <property type="term" value="F:ferric iron binding"/>
    <property type="evidence" value="ECO:0007669"/>
    <property type="project" value="InterPro"/>
</dbReference>
<dbReference type="PROSITE" id="PS50905">
    <property type="entry name" value="FERRITIN_LIKE"/>
    <property type="match status" value="1"/>
</dbReference>
<feature type="domain" description="Ferritin-like diiron" evidence="8">
    <location>
        <begin position="1"/>
        <end position="145"/>
    </location>
</feature>
<keyword evidence="7" id="KW-0963">Cytoplasm</keyword>
<dbReference type="GO" id="GO:0042802">
    <property type="term" value="F:identical protein binding"/>
    <property type="evidence" value="ECO:0007669"/>
    <property type="project" value="UniProtKB-ARBA"/>
</dbReference>
<dbReference type="GO" id="GO:0006826">
    <property type="term" value="P:iron ion transport"/>
    <property type="evidence" value="ECO:0007669"/>
    <property type="project" value="InterPro"/>
</dbReference>
<feature type="binding site" evidence="6">
    <location>
        <position position="17"/>
    </location>
    <ligand>
        <name>Fe cation</name>
        <dbReference type="ChEBI" id="CHEBI:24875"/>
        <label>1</label>
    </ligand>
</feature>
<dbReference type="AlphaFoldDB" id="A0A7V4U098"/>
<keyword evidence="3 6" id="KW-0479">Metal-binding</keyword>
<evidence type="ECO:0000256" key="5">
    <source>
        <dbReference type="ARBA" id="ARBA00023004"/>
    </source>
</evidence>
<dbReference type="PANTHER" id="PTHR11431:SF127">
    <property type="entry name" value="BACTERIAL NON-HEME FERRITIN"/>
    <property type="match status" value="1"/>
</dbReference>
<feature type="binding site" evidence="6">
    <location>
        <position position="127"/>
    </location>
    <ligand>
        <name>Fe cation</name>
        <dbReference type="ChEBI" id="CHEBI:24875"/>
        <label>1</label>
    </ligand>
</feature>
<dbReference type="CDD" id="cd01055">
    <property type="entry name" value="Nonheme_Ferritin"/>
    <property type="match status" value="1"/>
</dbReference>
<comment type="catalytic activity">
    <reaction evidence="7">
        <text>4 Fe(2+) + O2 + 6 H2O = 4 iron(III) oxide-hydroxide + 12 H(+)</text>
        <dbReference type="Rhea" id="RHEA:11972"/>
        <dbReference type="ChEBI" id="CHEBI:15377"/>
        <dbReference type="ChEBI" id="CHEBI:15378"/>
        <dbReference type="ChEBI" id="CHEBI:15379"/>
        <dbReference type="ChEBI" id="CHEBI:29033"/>
        <dbReference type="ChEBI" id="CHEBI:78619"/>
        <dbReference type="EC" id="1.16.3.2"/>
    </reaction>
</comment>
<protein>
    <recommendedName>
        <fullName evidence="7">Ferritin</fullName>
        <ecNumber evidence="7">1.16.3.2</ecNumber>
    </recommendedName>
</protein>
<dbReference type="InterPro" id="IPR008331">
    <property type="entry name" value="Ferritin_DPS_dom"/>
</dbReference>
<comment type="function">
    <text evidence="7">Iron-storage protein.</text>
</comment>
<evidence type="ECO:0000313" key="9">
    <source>
        <dbReference type="EMBL" id="HGY54927.1"/>
    </source>
</evidence>
<evidence type="ECO:0000256" key="2">
    <source>
        <dbReference type="ARBA" id="ARBA00022434"/>
    </source>
</evidence>
<comment type="subcellular location">
    <subcellularLocation>
        <location evidence="7">Cytoplasm</location>
    </subcellularLocation>
</comment>
<gene>
    <name evidence="9" type="ORF">ENK44_04440</name>
</gene>
<feature type="binding site" evidence="6">
    <location>
        <position position="50"/>
    </location>
    <ligand>
        <name>Fe cation</name>
        <dbReference type="ChEBI" id="CHEBI:24875"/>
        <label>1</label>
    </ligand>
</feature>
<keyword evidence="4" id="KW-0560">Oxidoreductase</keyword>
<dbReference type="GO" id="GO:0006879">
    <property type="term" value="P:intracellular iron ion homeostasis"/>
    <property type="evidence" value="ECO:0007669"/>
    <property type="project" value="UniProtKB-KW"/>
</dbReference>
<dbReference type="EMBL" id="DRQG01000034">
    <property type="protein sequence ID" value="HGY54927.1"/>
    <property type="molecule type" value="Genomic_DNA"/>
</dbReference>
<evidence type="ECO:0000256" key="7">
    <source>
        <dbReference type="RuleBase" id="RU361145"/>
    </source>
</evidence>
<feature type="binding site" evidence="6">
    <location>
        <position position="94"/>
    </location>
    <ligand>
        <name>Fe cation</name>
        <dbReference type="ChEBI" id="CHEBI:24875"/>
        <label>1</label>
    </ligand>
</feature>
<dbReference type="SUPFAM" id="SSF47240">
    <property type="entry name" value="Ferritin-like"/>
    <property type="match status" value="1"/>
</dbReference>
<accession>A0A7V4U098</accession>
<organism evidence="9">
    <name type="scientific">Caldithrix abyssi</name>
    <dbReference type="NCBI Taxonomy" id="187145"/>
    <lineage>
        <taxon>Bacteria</taxon>
        <taxon>Pseudomonadati</taxon>
        <taxon>Calditrichota</taxon>
        <taxon>Calditrichia</taxon>
        <taxon>Calditrichales</taxon>
        <taxon>Calditrichaceae</taxon>
        <taxon>Caldithrix</taxon>
    </lineage>
</organism>
<evidence type="ECO:0000256" key="6">
    <source>
        <dbReference type="PIRSR" id="PIRSR601519-1"/>
    </source>
</evidence>
<dbReference type="PANTHER" id="PTHR11431">
    <property type="entry name" value="FERRITIN"/>
    <property type="match status" value="1"/>
</dbReference>
<dbReference type="GO" id="GO:0005829">
    <property type="term" value="C:cytosol"/>
    <property type="evidence" value="ECO:0007669"/>
    <property type="project" value="TreeGrafter"/>
</dbReference>
<evidence type="ECO:0000256" key="1">
    <source>
        <dbReference type="ARBA" id="ARBA00006950"/>
    </source>
</evidence>
<comment type="similarity">
    <text evidence="1 7">Belongs to the ferritin family. Prokaryotic subfamily.</text>
</comment>
<evidence type="ECO:0000256" key="3">
    <source>
        <dbReference type="ARBA" id="ARBA00022723"/>
    </source>
</evidence>
<dbReference type="InterPro" id="IPR012347">
    <property type="entry name" value="Ferritin-like"/>
</dbReference>
<proteinExistence type="inferred from homology"/>
<dbReference type="FunFam" id="1.20.1260.10:FF:000001">
    <property type="entry name" value="Non-heme ferritin"/>
    <property type="match status" value="1"/>
</dbReference>
<keyword evidence="5 6" id="KW-0408">Iron</keyword>
<dbReference type="InterPro" id="IPR001519">
    <property type="entry name" value="Ferritin"/>
</dbReference>
<evidence type="ECO:0000256" key="4">
    <source>
        <dbReference type="ARBA" id="ARBA00023002"/>
    </source>
</evidence>
<reference evidence="9" key="1">
    <citation type="journal article" date="2020" name="mSystems">
        <title>Genome- and Community-Level Interaction Insights into Carbon Utilization and Element Cycling Functions of Hydrothermarchaeota in Hydrothermal Sediment.</title>
        <authorList>
            <person name="Zhou Z."/>
            <person name="Liu Y."/>
            <person name="Xu W."/>
            <person name="Pan J."/>
            <person name="Luo Z.H."/>
            <person name="Li M."/>
        </authorList>
    </citation>
    <scope>NUCLEOTIDE SEQUENCE [LARGE SCALE GENOMIC DNA]</scope>
    <source>
        <strain evidence="9">HyVt-577</strain>
    </source>
</reference>
<dbReference type="GO" id="GO:0004322">
    <property type="term" value="F:ferroxidase activity"/>
    <property type="evidence" value="ECO:0007669"/>
    <property type="project" value="TreeGrafter"/>
</dbReference>
<dbReference type="InterPro" id="IPR009078">
    <property type="entry name" value="Ferritin-like_SF"/>
</dbReference>
<dbReference type="GO" id="GO:0008198">
    <property type="term" value="F:ferrous iron binding"/>
    <property type="evidence" value="ECO:0007669"/>
    <property type="project" value="TreeGrafter"/>
</dbReference>